<evidence type="ECO:0000313" key="1">
    <source>
        <dbReference type="EMBL" id="AAO05044.1"/>
    </source>
</evidence>
<gene>
    <name evidence="1" type="ordered locus">SE_1445</name>
</gene>
<protein>
    <submittedName>
        <fullName evidence="1">Uncharacterized protein</fullName>
    </submittedName>
</protein>
<sequence>MLKSQVSVQIKHLFLHINKVYDYYLTPIASITQMIIFKQ</sequence>
<dbReference type="OrthoDB" id="9870186at2"/>
<accession>A0A0H2VGS6</accession>
<dbReference type="KEGG" id="sep:SE_1445"/>
<evidence type="ECO:0000313" key="2">
    <source>
        <dbReference type="Proteomes" id="UP000001411"/>
    </source>
</evidence>
<dbReference type="AlphaFoldDB" id="A0A0H2VGS6"/>
<dbReference type="Proteomes" id="UP000001411">
    <property type="component" value="Chromosome"/>
</dbReference>
<organism evidence="1 2">
    <name type="scientific">Staphylococcus epidermidis (strain ATCC 12228 / FDA PCI 1200)</name>
    <dbReference type="NCBI Taxonomy" id="176280"/>
    <lineage>
        <taxon>Bacteria</taxon>
        <taxon>Bacillati</taxon>
        <taxon>Bacillota</taxon>
        <taxon>Bacilli</taxon>
        <taxon>Bacillales</taxon>
        <taxon>Staphylococcaceae</taxon>
        <taxon>Staphylococcus</taxon>
    </lineage>
</organism>
<reference evidence="1 2" key="1">
    <citation type="journal article" date="2003" name="Mol. Microbiol.">
        <title>Genome-based analysis of virulence genes in a non-biofilm-forming Staphylococcus epidermidis strain (ATCC 12228).</title>
        <authorList>
            <person name="Zhang Y.Q."/>
            <person name="Ren S.X."/>
            <person name="Li H.L."/>
            <person name="Wang Y.X."/>
            <person name="Fu G."/>
            <person name="Yang J."/>
            <person name="Qin Z.Q."/>
            <person name="Miao Y.G."/>
            <person name="Wang W.Y."/>
            <person name="Chen R.S."/>
            <person name="Shen Y."/>
            <person name="Chen Z."/>
            <person name="Yuan Z.H."/>
            <person name="Zhao G.P."/>
            <person name="Qu D."/>
            <person name="Danchin A."/>
            <person name="Wen Y.M."/>
        </authorList>
    </citation>
    <scope>NUCLEOTIDE SEQUENCE [LARGE SCALE GENOMIC DNA]</scope>
    <source>
        <strain evidence="2">ATCC 12228 / FDA PCI 1200</strain>
    </source>
</reference>
<dbReference type="EMBL" id="AE015929">
    <property type="protein sequence ID" value="AAO05044.1"/>
    <property type="molecule type" value="Genomic_DNA"/>
</dbReference>
<name>A0A0H2VGS6_STAES</name>
<dbReference type="HOGENOM" id="CLU_3317334_0_0_9"/>
<proteinExistence type="predicted"/>